<protein>
    <recommendedName>
        <fullName evidence="2">DUF6533 domain-containing protein</fullName>
    </recommendedName>
</protein>
<reference evidence="3" key="1">
    <citation type="submission" date="2020-11" db="EMBL/GenBank/DDBJ databases">
        <authorList>
            <consortium name="DOE Joint Genome Institute"/>
            <person name="Ahrendt S."/>
            <person name="Riley R."/>
            <person name="Andreopoulos W."/>
            <person name="Labutti K."/>
            <person name="Pangilinan J."/>
            <person name="Ruiz-Duenas F.J."/>
            <person name="Barrasa J.M."/>
            <person name="Sanchez-Garcia M."/>
            <person name="Camarero S."/>
            <person name="Miyauchi S."/>
            <person name="Serrano A."/>
            <person name="Linde D."/>
            <person name="Babiker R."/>
            <person name="Drula E."/>
            <person name="Ayuso-Fernandez I."/>
            <person name="Pacheco R."/>
            <person name="Padilla G."/>
            <person name="Ferreira P."/>
            <person name="Barriuso J."/>
            <person name="Kellner H."/>
            <person name="Castanera R."/>
            <person name="Alfaro M."/>
            <person name="Ramirez L."/>
            <person name="Pisabarro A.G."/>
            <person name="Kuo A."/>
            <person name="Tritt A."/>
            <person name="Lipzen A."/>
            <person name="He G."/>
            <person name="Yan M."/>
            <person name="Ng V."/>
            <person name="Cullen D."/>
            <person name="Martin F."/>
            <person name="Rosso M.-N."/>
            <person name="Henrissat B."/>
            <person name="Hibbett D."/>
            <person name="Martinez A.T."/>
            <person name="Grigoriev I.V."/>
        </authorList>
    </citation>
    <scope>NUCLEOTIDE SEQUENCE</scope>
    <source>
        <strain evidence="3">CBS 247.69</strain>
    </source>
</reference>
<organism evidence="3 4">
    <name type="scientific">Collybia nuda</name>
    <dbReference type="NCBI Taxonomy" id="64659"/>
    <lineage>
        <taxon>Eukaryota</taxon>
        <taxon>Fungi</taxon>
        <taxon>Dikarya</taxon>
        <taxon>Basidiomycota</taxon>
        <taxon>Agaricomycotina</taxon>
        <taxon>Agaricomycetes</taxon>
        <taxon>Agaricomycetidae</taxon>
        <taxon>Agaricales</taxon>
        <taxon>Tricholomatineae</taxon>
        <taxon>Clitocybaceae</taxon>
        <taxon>Collybia</taxon>
    </lineage>
</organism>
<feature type="transmembrane region" description="Helical" evidence="1">
    <location>
        <begin position="102"/>
        <end position="119"/>
    </location>
</feature>
<keyword evidence="1" id="KW-1133">Transmembrane helix</keyword>
<name>A0A9P5XW41_9AGAR</name>
<evidence type="ECO:0000256" key="1">
    <source>
        <dbReference type="SAM" id="Phobius"/>
    </source>
</evidence>
<evidence type="ECO:0000259" key="2">
    <source>
        <dbReference type="Pfam" id="PF20151"/>
    </source>
</evidence>
<proteinExistence type="predicted"/>
<feature type="transmembrane region" description="Helical" evidence="1">
    <location>
        <begin position="131"/>
        <end position="154"/>
    </location>
</feature>
<feature type="transmembrane region" description="Helical" evidence="1">
    <location>
        <begin position="174"/>
        <end position="194"/>
    </location>
</feature>
<keyword evidence="1" id="KW-0812">Transmembrane</keyword>
<evidence type="ECO:0000313" key="4">
    <source>
        <dbReference type="Proteomes" id="UP000807353"/>
    </source>
</evidence>
<evidence type="ECO:0000313" key="3">
    <source>
        <dbReference type="EMBL" id="KAF9457890.1"/>
    </source>
</evidence>
<dbReference type="OrthoDB" id="3038990at2759"/>
<dbReference type="Pfam" id="PF20151">
    <property type="entry name" value="DUF6533"/>
    <property type="match status" value="1"/>
</dbReference>
<keyword evidence="4" id="KW-1185">Reference proteome</keyword>
<dbReference type="AlphaFoldDB" id="A0A9P5XW41"/>
<feature type="domain" description="DUF6533" evidence="2">
    <location>
        <begin position="32"/>
        <end position="77"/>
    </location>
</feature>
<dbReference type="InterPro" id="IPR045340">
    <property type="entry name" value="DUF6533"/>
</dbReference>
<feature type="transmembrane region" description="Helical" evidence="1">
    <location>
        <begin position="257"/>
        <end position="278"/>
    </location>
</feature>
<keyword evidence="1" id="KW-0472">Membrane</keyword>
<feature type="transmembrane region" description="Helical" evidence="1">
    <location>
        <begin position="234"/>
        <end position="251"/>
    </location>
</feature>
<comment type="caution">
    <text evidence="3">The sequence shown here is derived from an EMBL/GenBank/DDBJ whole genome shotgun (WGS) entry which is preliminary data.</text>
</comment>
<accession>A0A9P5XW41</accession>
<dbReference type="Proteomes" id="UP000807353">
    <property type="component" value="Unassembled WGS sequence"/>
</dbReference>
<gene>
    <name evidence="3" type="ORF">BDZ94DRAFT_1313768</name>
</gene>
<dbReference type="EMBL" id="MU150355">
    <property type="protein sequence ID" value="KAF9457890.1"/>
    <property type="molecule type" value="Genomic_DNA"/>
</dbReference>
<sequence>MNISSDIPLLNPFTPMAFLTPEQAYQKTITDYIVVGGLSVLIWDILTHLPSDYKLVTQHRINVPTITYLISRWSTLLYAITGTVYHTAPIGDCDTLTKVTCAVYHVTVSSTALLFFFRVRAIFNRNVYITAGFFVLWVIVLGGSLSTVLSISGVHIGNTKYCAYTNFRSYRSGVANITLAVFDTCVFVAITWSLSHSQLSIQKNGGLSSETHFDVFGRYLPAFSKALLIDGQKYYMVATIANLLVVIFDFAPGIPMAYRATSLAPAIGLTNIMACRVFRHTKMGRAGQDAHATSVSTMVFRKGNNEPTPPLFIHTQMQRGSTTTTMASVTESEFYVSSATEKDTTSFSSHSFEKAESVSGEMVSVHQMV</sequence>